<dbReference type="OMA" id="CCAGTPV"/>
<reference evidence="3" key="1">
    <citation type="journal article" date="2016" name="Nature">
        <title>The genome of the seagrass Zostera marina reveals angiosperm adaptation to the sea.</title>
        <authorList>
            <person name="Olsen J.L."/>
            <person name="Rouze P."/>
            <person name="Verhelst B."/>
            <person name="Lin Y.-C."/>
            <person name="Bayer T."/>
            <person name="Collen J."/>
            <person name="Dattolo E."/>
            <person name="De Paoli E."/>
            <person name="Dittami S."/>
            <person name="Maumus F."/>
            <person name="Michel G."/>
            <person name="Kersting A."/>
            <person name="Lauritano C."/>
            <person name="Lohaus R."/>
            <person name="Toepel M."/>
            <person name="Tonon T."/>
            <person name="Vanneste K."/>
            <person name="Amirebrahimi M."/>
            <person name="Brakel J."/>
            <person name="Bostroem C."/>
            <person name="Chovatia M."/>
            <person name="Grimwood J."/>
            <person name="Jenkins J.W."/>
            <person name="Jueterbock A."/>
            <person name="Mraz A."/>
            <person name="Stam W.T."/>
            <person name="Tice H."/>
            <person name="Bornberg-Bauer E."/>
            <person name="Green P.J."/>
            <person name="Pearson G.A."/>
            <person name="Procaccini G."/>
            <person name="Duarte C.M."/>
            <person name="Schmutz J."/>
            <person name="Reusch T.B.H."/>
            <person name="Van de Peer Y."/>
        </authorList>
    </citation>
    <scope>NUCLEOTIDE SEQUENCE [LARGE SCALE GENOMIC DNA]</scope>
    <source>
        <strain evidence="3">cv. Finnish</strain>
    </source>
</reference>
<name>A0A0K9P1W4_ZOSMR</name>
<dbReference type="PANTHER" id="PTHR37244">
    <property type="entry name" value="NADP-SPECIFIC GLUTAMATE DEHYDROGENASE"/>
    <property type="match status" value="1"/>
</dbReference>
<keyword evidence="1" id="KW-0472">Membrane</keyword>
<dbReference type="OrthoDB" id="2016101at2759"/>
<dbReference type="AlphaFoldDB" id="A0A0K9P1W4"/>
<dbReference type="PANTHER" id="PTHR37244:SF1">
    <property type="entry name" value="NADP-SPECIFIC GLUTAMATE DEHYDROGENASE"/>
    <property type="match status" value="1"/>
</dbReference>
<comment type="caution">
    <text evidence="2">The sequence shown here is derived from an EMBL/GenBank/DDBJ whole genome shotgun (WGS) entry which is preliminary data.</text>
</comment>
<evidence type="ECO:0000313" key="3">
    <source>
        <dbReference type="Proteomes" id="UP000036987"/>
    </source>
</evidence>
<organism evidence="2 3">
    <name type="scientific">Zostera marina</name>
    <name type="common">Eelgrass</name>
    <dbReference type="NCBI Taxonomy" id="29655"/>
    <lineage>
        <taxon>Eukaryota</taxon>
        <taxon>Viridiplantae</taxon>
        <taxon>Streptophyta</taxon>
        <taxon>Embryophyta</taxon>
        <taxon>Tracheophyta</taxon>
        <taxon>Spermatophyta</taxon>
        <taxon>Magnoliopsida</taxon>
        <taxon>Liliopsida</taxon>
        <taxon>Zosteraceae</taxon>
        <taxon>Zostera</taxon>
    </lineage>
</organism>
<sequence>MEEPPETAVSNVDESSPAFYHPSIQMIDKKMDPSSTVIPLYRASNSSSSSSSFFWFEIRLFSIRISPCTPDMVPSYVSLSHPRRETGVSLEINGKRFPSSDPTSIILRLDRLNQSASEVTYVSTDSVRFTGPIEFEVRDSNELVLCGAFDRLDPSWINDTVRHDKDSKTGWCMDCYCAAGVAASSFVQPKKGITTPFMEVYVAGSCSGRPLILTQMVQVNPRKAIKQGVLDVILEDEDDDARTDSGQCVVRRSPVHPLVEGGDSDGYDSEMKFEHGLYADGQFYDEDGELTWFNSGVRVGVGIGLGMCLGVGIGVGLLMNSYQATARNLRRRFL</sequence>
<evidence type="ECO:0000256" key="1">
    <source>
        <dbReference type="SAM" id="Phobius"/>
    </source>
</evidence>
<gene>
    <name evidence="2" type="ORF">ZOSMA_486G00080</name>
</gene>
<dbReference type="STRING" id="29655.A0A0K9P1W4"/>
<dbReference type="EMBL" id="LFYR01001402">
    <property type="protein sequence ID" value="KMZ62190.1"/>
    <property type="molecule type" value="Genomic_DNA"/>
</dbReference>
<protein>
    <recommendedName>
        <fullName evidence="4">Erythronate-4-phosphate dehydrogenase family protein</fullName>
    </recommendedName>
</protein>
<evidence type="ECO:0000313" key="2">
    <source>
        <dbReference type="EMBL" id="KMZ62190.1"/>
    </source>
</evidence>
<evidence type="ECO:0008006" key="4">
    <source>
        <dbReference type="Google" id="ProtNLM"/>
    </source>
</evidence>
<keyword evidence="1" id="KW-0812">Transmembrane</keyword>
<dbReference type="GO" id="GO:0004617">
    <property type="term" value="F:phosphoglycerate dehydrogenase activity"/>
    <property type="evidence" value="ECO:0000318"/>
    <property type="project" value="GO_Central"/>
</dbReference>
<feature type="transmembrane region" description="Helical" evidence="1">
    <location>
        <begin position="299"/>
        <end position="322"/>
    </location>
</feature>
<keyword evidence="3" id="KW-1185">Reference proteome</keyword>
<dbReference type="Proteomes" id="UP000036987">
    <property type="component" value="Unassembled WGS sequence"/>
</dbReference>
<keyword evidence="1" id="KW-1133">Transmembrane helix</keyword>
<accession>A0A0K9P1W4</accession>
<proteinExistence type="predicted"/>